<dbReference type="KEGG" id="scl:sce5523"/>
<protein>
    <submittedName>
        <fullName evidence="2">Uncharacterized protein</fullName>
    </submittedName>
</protein>
<feature type="compositionally biased region" description="Gly residues" evidence="1">
    <location>
        <begin position="26"/>
        <end position="83"/>
    </location>
</feature>
<gene>
    <name evidence="2" type="ordered locus">sce5523</name>
</gene>
<proteinExistence type="predicted"/>
<sequence>MLGGAACGEDDHGPASAESTSTSGAGASGSAGAGGSGGGGGSAASGGGGGSAASGGVGGSGGGGGSAGAGGSGGGGGSAASAGGSGGASSHGLTCRESSFPAFSKACEQASDCVVLPHVTTCCGDVLFVGVDADDKEAFEAAEAACLAGSPLCDCPSQPSLAEDGRRLERESEQAVAARCDEGSCTSEIRDLP</sequence>
<organism evidence="2 3">
    <name type="scientific">Sorangium cellulosum (strain So ce56)</name>
    <name type="common">Polyangium cellulosum (strain So ce56)</name>
    <dbReference type="NCBI Taxonomy" id="448385"/>
    <lineage>
        <taxon>Bacteria</taxon>
        <taxon>Pseudomonadati</taxon>
        <taxon>Myxococcota</taxon>
        <taxon>Polyangia</taxon>
        <taxon>Polyangiales</taxon>
        <taxon>Polyangiaceae</taxon>
        <taxon>Sorangium</taxon>
    </lineage>
</organism>
<feature type="region of interest" description="Disordered" evidence="1">
    <location>
        <begin position="1"/>
        <end position="83"/>
    </location>
</feature>
<name>A9G2T7_SORC5</name>
<dbReference type="EMBL" id="AM746676">
    <property type="protein sequence ID" value="CAN95686.1"/>
    <property type="molecule type" value="Genomic_DNA"/>
</dbReference>
<dbReference type="Proteomes" id="UP000002139">
    <property type="component" value="Chromosome"/>
</dbReference>
<evidence type="ECO:0000313" key="3">
    <source>
        <dbReference type="Proteomes" id="UP000002139"/>
    </source>
</evidence>
<dbReference type="HOGENOM" id="CLU_1407930_0_0_7"/>
<accession>A9G2T7</accession>
<dbReference type="AlphaFoldDB" id="A9G2T7"/>
<evidence type="ECO:0000313" key="2">
    <source>
        <dbReference type="EMBL" id="CAN95686.1"/>
    </source>
</evidence>
<keyword evidence="3" id="KW-1185">Reference proteome</keyword>
<evidence type="ECO:0000256" key="1">
    <source>
        <dbReference type="SAM" id="MobiDB-lite"/>
    </source>
</evidence>
<reference evidence="2 3" key="1">
    <citation type="journal article" date="2007" name="Nat. Biotechnol.">
        <title>Complete genome sequence of the myxobacterium Sorangium cellulosum.</title>
        <authorList>
            <person name="Schneiker S."/>
            <person name="Perlova O."/>
            <person name="Kaiser O."/>
            <person name="Gerth K."/>
            <person name="Alici A."/>
            <person name="Altmeyer M.O."/>
            <person name="Bartels D."/>
            <person name="Bekel T."/>
            <person name="Beyer S."/>
            <person name="Bode E."/>
            <person name="Bode H.B."/>
            <person name="Bolten C.J."/>
            <person name="Choudhuri J.V."/>
            <person name="Doss S."/>
            <person name="Elnakady Y.A."/>
            <person name="Frank B."/>
            <person name="Gaigalat L."/>
            <person name="Goesmann A."/>
            <person name="Groeger C."/>
            <person name="Gross F."/>
            <person name="Jelsbak L."/>
            <person name="Jelsbak L."/>
            <person name="Kalinowski J."/>
            <person name="Kegler C."/>
            <person name="Knauber T."/>
            <person name="Konietzny S."/>
            <person name="Kopp M."/>
            <person name="Krause L."/>
            <person name="Krug D."/>
            <person name="Linke B."/>
            <person name="Mahmud T."/>
            <person name="Martinez-Arias R."/>
            <person name="McHardy A.C."/>
            <person name="Merai M."/>
            <person name="Meyer F."/>
            <person name="Mormann S."/>
            <person name="Munoz-Dorado J."/>
            <person name="Perez J."/>
            <person name="Pradella S."/>
            <person name="Rachid S."/>
            <person name="Raddatz G."/>
            <person name="Rosenau F."/>
            <person name="Rueckert C."/>
            <person name="Sasse F."/>
            <person name="Scharfe M."/>
            <person name="Schuster S.C."/>
            <person name="Suen G."/>
            <person name="Treuner-Lange A."/>
            <person name="Velicer G.J."/>
            <person name="Vorholter F.-J."/>
            <person name="Weissman K.J."/>
            <person name="Welch R.D."/>
            <person name="Wenzel S.C."/>
            <person name="Whitworth D.E."/>
            <person name="Wilhelm S."/>
            <person name="Wittmann C."/>
            <person name="Bloecker H."/>
            <person name="Puehler A."/>
            <person name="Mueller R."/>
        </authorList>
    </citation>
    <scope>NUCLEOTIDE SEQUENCE [LARGE SCALE GENOMIC DNA]</scope>
    <source>
        <strain evidence="3">So ce56</strain>
    </source>
</reference>